<keyword evidence="1" id="KW-1133">Transmembrane helix</keyword>
<dbReference type="EMBL" id="JAAXPE010000035">
    <property type="protein sequence ID" value="NKY88834.1"/>
    <property type="molecule type" value="Genomic_DNA"/>
</dbReference>
<sequence>MTISDSHHSDAAAAVLTVVTLGTVVLFCAGVLGASMLWIRRRKVRSLKRFPWYSYRIRYLQEGRYEYVQLLGGQGETISTLILSTWSTQVGKLINAQTFEIWFAGDPQRHGVVSTPGGGDICYAQRIRPPSAEVAAPAVSAVDARGNPVRCGSSSDSAFPSPRTLRRVGGFVLDLTVHAGGGAAIALVLSPGFSPELLRTQDFHQLGFNPFIALCCFAGLSFIDRVLLQAVFHTTVGKAVFGLVAIQPDTGRFPTFGRLFATWWFHLYLPMAVVGDGTGPDRPGNYFMTAVRRRDLRRS</sequence>
<comment type="caution">
    <text evidence="2">The sequence shown here is derived from an EMBL/GenBank/DDBJ whole genome shotgun (WGS) entry which is preliminary data.</text>
</comment>
<reference evidence="2 3" key="1">
    <citation type="submission" date="2020-04" db="EMBL/GenBank/DDBJ databases">
        <title>MicrobeNet Type strains.</title>
        <authorList>
            <person name="Nicholson A.C."/>
        </authorList>
    </citation>
    <scope>NUCLEOTIDE SEQUENCE [LARGE SCALE GENOMIC DNA]</scope>
    <source>
        <strain evidence="2 3">DSM 44445</strain>
    </source>
</reference>
<evidence type="ECO:0000256" key="1">
    <source>
        <dbReference type="SAM" id="Phobius"/>
    </source>
</evidence>
<dbReference type="RefSeq" id="WP_157171513.1">
    <property type="nucleotide sequence ID" value="NZ_CAWPHS010000029.1"/>
</dbReference>
<feature type="transmembrane region" description="Helical" evidence="1">
    <location>
        <begin position="210"/>
        <end position="228"/>
    </location>
</feature>
<organism evidence="2 3">
    <name type="scientific">Nocardia veterana</name>
    <dbReference type="NCBI Taxonomy" id="132249"/>
    <lineage>
        <taxon>Bacteria</taxon>
        <taxon>Bacillati</taxon>
        <taxon>Actinomycetota</taxon>
        <taxon>Actinomycetes</taxon>
        <taxon>Mycobacteriales</taxon>
        <taxon>Nocardiaceae</taxon>
        <taxon>Nocardia</taxon>
    </lineage>
</organism>
<dbReference type="Proteomes" id="UP000523447">
    <property type="component" value="Unassembled WGS sequence"/>
</dbReference>
<keyword evidence="1" id="KW-0472">Membrane</keyword>
<accession>A0A7X6RKN9</accession>
<protein>
    <recommendedName>
        <fullName evidence="4">RDD family protein</fullName>
    </recommendedName>
</protein>
<feature type="transmembrane region" description="Helical" evidence="1">
    <location>
        <begin position="171"/>
        <end position="190"/>
    </location>
</feature>
<keyword evidence="3" id="KW-1185">Reference proteome</keyword>
<proteinExistence type="predicted"/>
<keyword evidence="1" id="KW-0812">Transmembrane</keyword>
<dbReference type="AlphaFoldDB" id="A0A7X6RKN9"/>
<name>A0A7X6RKN9_9NOCA</name>
<gene>
    <name evidence="2" type="ORF">HGA07_24865</name>
</gene>
<evidence type="ECO:0000313" key="2">
    <source>
        <dbReference type="EMBL" id="NKY88834.1"/>
    </source>
</evidence>
<evidence type="ECO:0000313" key="3">
    <source>
        <dbReference type="Proteomes" id="UP000523447"/>
    </source>
</evidence>
<feature type="transmembrane region" description="Helical" evidence="1">
    <location>
        <begin position="12"/>
        <end position="39"/>
    </location>
</feature>
<evidence type="ECO:0008006" key="4">
    <source>
        <dbReference type="Google" id="ProtNLM"/>
    </source>
</evidence>